<dbReference type="EMBL" id="GGFL01007254">
    <property type="protein sequence ID" value="MBW71432.1"/>
    <property type="molecule type" value="Transcribed_RNA"/>
</dbReference>
<organism evidence="2">
    <name type="scientific">Anopheles darlingi</name>
    <name type="common">Mosquito</name>
    <dbReference type="NCBI Taxonomy" id="43151"/>
    <lineage>
        <taxon>Eukaryota</taxon>
        <taxon>Metazoa</taxon>
        <taxon>Ecdysozoa</taxon>
        <taxon>Arthropoda</taxon>
        <taxon>Hexapoda</taxon>
        <taxon>Insecta</taxon>
        <taxon>Pterygota</taxon>
        <taxon>Neoptera</taxon>
        <taxon>Endopterygota</taxon>
        <taxon>Diptera</taxon>
        <taxon>Nematocera</taxon>
        <taxon>Culicoidea</taxon>
        <taxon>Culicidae</taxon>
        <taxon>Anophelinae</taxon>
        <taxon>Anopheles</taxon>
    </lineage>
</organism>
<feature type="transmembrane region" description="Helical" evidence="1">
    <location>
        <begin position="12"/>
        <end position="33"/>
    </location>
</feature>
<keyword evidence="1" id="KW-0812">Transmembrane</keyword>
<evidence type="ECO:0000313" key="2">
    <source>
        <dbReference type="EMBL" id="MBW71432.1"/>
    </source>
</evidence>
<feature type="transmembrane region" description="Helical" evidence="1">
    <location>
        <begin position="114"/>
        <end position="133"/>
    </location>
</feature>
<sequence>MEKSLQFFHSFLSPLFTFFLFSTPFSAFLLTLLRTRTHARTHTHTHKRTRVNGPGVPRVGGRSVNFLFKLRNPCCGFVGVLPSGPESEQESSVGLSVCVTCASCDRSNKCRRNVSSSVVFCLLLLAAPFFLPVDSTLVHTHKHTHTRVVACMVGAFPAFGLSLVMK</sequence>
<keyword evidence="1" id="KW-1133">Transmembrane helix</keyword>
<proteinExistence type="predicted"/>
<feature type="transmembrane region" description="Helical" evidence="1">
    <location>
        <begin position="145"/>
        <end position="165"/>
    </location>
</feature>
<reference evidence="2" key="1">
    <citation type="submission" date="2018-01" db="EMBL/GenBank/DDBJ databases">
        <title>An insight into the sialome of Amazonian anophelines.</title>
        <authorList>
            <person name="Ribeiro J.M."/>
            <person name="Scarpassa V."/>
            <person name="Calvo E."/>
        </authorList>
    </citation>
    <scope>NUCLEOTIDE SEQUENCE</scope>
</reference>
<name>A0A2M4D1H7_ANODA</name>
<evidence type="ECO:0000256" key="1">
    <source>
        <dbReference type="SAM" id="Phobius"/>
    </source>
</evidence>
<dbReference type="AlphaFoldDB" id="A0A2M4D1H7"/>
<accession>A0A2M4D1H7</accession>
<keyword evidence="1" id="KW-0472">Membrane</keyword>
<protein>
    <submittedName>
        <fullName evidence="2">Uncharacterized protein</fullName>
    </submittedName>
</protein>